<evidence type="ECO:0000259" key="1">
    <source>
        <dbReference type="Pfam" id="PF20167"/>
    </source>
</evidence>
<name>A0A392MUA8_9FABA</name>
<feature type="domain" description="Putative plant transposon protein" evidence="1">
    <location>
        <begin position="1"/>
        <end position="154"/>
    </location>
</feature>
<dbReference type="Proteomes" id="UP000265520">
    <property type="component" value="Unassembled WGS sequence"/>
</dbReference>
<sequence>MVRGRQIRFDRDALNAYLGNPLHLPPHTICAYSEVLAKKNWPIENIAKHLFIEGRSFDCNARGHVIRVTRDNLAVPAQVILLLIVYNLKPKSHTSTATMDRVTLLWYILVGLQVDIARVISNEMKRIAESGIKNDSKPIISYPGLIMGLCSDARAVLPAYVSETIDGPINDTYIERHCKNKKV</sequence>
<organism evidence="2 3">
    <name type="scientific">Trifolium medium</name>
    <dbReference type="NCBI Taxonomy" id="97028"/>
    <lineage>
        <taxon>Eukaryota</taxon>
        <taxon>Viridiplantae</taxon>
        <taxon>Streptophyta</taxon>
        <taxon>Embryophyta</taxon>
        <taxon>Tracheophyta</taxon>
        <taxon>Spermatophyta</taxon>
        <taxon>Magnoliopsida</taxon>
        <taxon>eudicotyledons</taxon>
        <taxon>Gunneridae</taxon>
        <taxon>Pentapetalae</taxon>
        <taxon>rosids</taxon>
        <taxon>fabids</taxon>
        <taxon>Fabales</taxon>
        <taxon>Fabaceae</taxon>
        <taxon>Papilionoideae</taxon>
        <taxon>50 kb inversion clade</taxon>
        <taxon>NPAAA clade</taxon>
        <taxon>Hologalegina</taxon>
        <taxon>IRL clade</taxon>
        <taxon>Trifolieae</taxon>
        <taxon>Trifolium</taxon>
    </lineage>
</organism>
<keyword evidence="3" id="KW-1185">Reference proteome</keyword>
<dbReference type="InterPro" id="IPR046796">
    <property type="entry name" value="Transposase_32_dom"/>
</dbReference>
<proteinExistence type="predicted"/>
<reference evidence="2 3" key="1">
    <citation type="journal article" date="2018" name="Front. Plant Sci.">
        <title>Red Clover (Trifolium pratense) and Zigzag Clover (T. medium) - A Picture of Genomic Similarities and Differences.</title>
        <authorList>
            <person name="Dluhosova J."/>
            <person name="Istvanek J."/>
            <person name="Nedelnik J."/>
            <person name="Repkova J."/>
        </authorList>
    </citation>
    <scope>NUCLEOTIDE SEQUENCE [LARGE SCALE GENOMIC DNA]</scope>
    <source>
        <strain evidence="3">cv. 10/8</strain>
        <tissue evidence="2">Leaf</tissue>
    </source>
</reference>
<evidence type="ECO:0000313" key="3">
    <source>
        <dbReference type="Proteomes" id="UP000265520"/>
    </source>
</evidence>
<comment type="caution">
    <text evidence="2">The sequence shown here is derived from an EMBL/GenBank/DDBJ whole genome shotgun (WGS) entry which is preliminary data.</text>
</comment>
<evidence type="ECO:0000313" key="2">
    <source>
        <dbReference type="EMBL" id="MCH90862.1"/>
    </source>
</evidence>
<gene>
    <name evidence="2" type="ORF">A2U01_0011785</name>
</gene>
<accession>A0A392MUA8</accession>
<dbReference type="AlphaFoldDB" id="A0A392MUA8"/>
<dbReference type="EMBL" id="LXQA010019210">
    <property type="protein sequence ID" value="MCH90862.1"/>
    <property type="molecule type" value="Genomic_DNA"/>
</dbReference>
<dbReference type="Pfam" id="PF20167">
    <property type="entry name" value="Transposase_32"/>
    <property type="match status" value="1"/>
</dbReference>
<protein>
    <recommendedName>
        <fullName evidence="1">Putative plant transposon protein domain-containing protein</fullName>
    </recommendedName>
</protein>